<dbReference type="Proteomes" id="UP000006810">
    <property type="component" value="Chromosome"/>
</dbReference>
<proteinExistence type="predicted"/>
<protein>
    <submittedName>
        <fullName evidence="1">Uncharacterized protein</fullName>
    </submittedName>
</protein>
<gene>
    <name evidence="1" type="ordered locus">MBIO_0067</name>
</gene>
<dbReference type="AlphaFoldDB" id="C4XDW0"/>
<dbReference type="KEGG" id="mfp:MBIO_0067"/>
<keyword evidence="2" id="KW-1185">Reference proteome</keyword>
<dbReference type="EMBL" id="AP009608">
    <property type="protein sequence ID" value="BAH69332.1"/>
    <property type="molecule type" value="Genomic_DNA"/>
</dbReference>
<name>C4XDW0_MYCFP</name>
<evidence type="ECO:0000313" key="1">
    <source>
        <dbReference type="EMBL" id="BAH69332.1"/>
    </source>
</evidence>
<evidence type="ECO:0000313" key="2">
    <source>
        <dbReference type="Proteomes" id="UP000006810"/>
    </source>
</evidence>
<reference evidence="1 2" key="1">
    <citation type="journal article" date="2009" name="Curr. Microbiol.">
        <title>Molecular cloning and expression of a novel cholinephosphotransferase involved in glycoglycerophospholipid biosynthesis of Mycoplasma fermentans.</title>
        <authorList>
            <person name="Ishida N."/>
            <person name="Irikura D."/>
            <person name="Matsuda K."/>
            <person name="Sato S."/>
            <person name="Asano K."/>
        </authorList>
    </citation>
    <scope>NUCLEOTIDE SEQUENCE [LARGE SCALE GENOMIC DNA]</scope>
    <source>
        <strain evidence="2">ATCC 19989 / NBRC 14854 / NCTC 10117 / PG18</strain>
    </source>
</reference>
<dbReference type="HOGENOM" id="CLU_188373_0_0_14"/>
<accession>C4XDW0</accession>
<organism evidence="1 2">
    <name type="scientific">Mycoplasmopsis fermentans (strain ATCC 19989 / NBRC 14854 / NCTC 10117 / PG18)</name>
    <name type="common">Mycoplasma fermentans</name>
    <dbReference type="NCBI Taxonomy" id="496833"/>
    <lineage>
        <taxon>Bacteria</taxon>
        <taxon>Bacillati</taxon>
        <taxon>Mycoplasmatota</taxon>
        <taxon>Mycoplasmoidales</taxon>
        <taxon>Metamycoplasmataceae</taxon>
        <taxon>Mycoplasmopsis</taxon>
    </lineage>
</organism>
<dbReference type="PATRIC" id="fig|496833.3.peg.68"/>
<sequence>MKNGKVNENNKEEVKHDEDCCFFPKLNEDPKENERRWNEIVERTRDIIIRFNELKANRRARYTKKWENNKNLKSKIRRTLILRISVFYIF</sequence>